<accession>A0ACB8YXH7</accession>
<evidence type="ECO:0000313" key="1">
    <source>
        <dbReference type="EMBL" id="KAI3689997.1"/>
    </source>
</evidence>
<evidence type="ECO:0000313" key="2">
    <source>
        <dbReference type="Proteomes" id="UP001055811"/>
    </source>
</evidence>
<comment type="caution">
    <text evidence="1">The sequence shown here is derived from an EMBL/GenBank/DDBJ whole genome shotgun (WGS) entry which is preliminary data.</text>
</comment>
<dbReference type="EMBL" id="CM042017">
    <property type="protein sequence ID" value="KAI3689997.1"/>
    <property type="molecule type" value="Genomic_DNA"/>
</dbReference>
<name>A0ACB8YXH7_CICIN</name>
<protein>
    <submittedName>
        <fullName evidence="1">Uncharacterized protein</fullName>
    </submittedName>
</protein>
<reference evidence="1 2" key="2">
    <citation type="journal article" date="2022" name="Mol. Ecol. Resour.">
        <title>The genomes of chicory, endive, great burdock and yacon provide insights into Asteraceae paleo-polyploidization history and plant inulin production.</title>
        <authorList>
            <person name="Fan W."/>
            <person name="Wang S."/>
            <person name="Wang H."/>
            <person name="Wang A."/>
            <person name="Jiang F."/>
            <person name="Liu H."/>
            <person name="Zhao H."/>
            <person name="Xu D."/>
            <person name="Zhang Y."/>
        </authorList>
    </citation>
    <scope>NUCLEOTIDE SEQUENCE [LARGE SCALE GENOMIC DNA]</scope>
    <source>
        <strain evidence="2">cv. Punajuju</strain>
        <tissue evidence="1">Leaves</tissue>
    </source>
</reference>
<reference evidence="2" key="1">
    <citation type="journal article" date="2022" name="Mol. Ecol. Resour.">
        <title>The genomes of chicory, endive, great burdock and yacon provide insights into Asteraceae palaeo-polyploidization history and plant inulin production.</title>
        <authorList>
            <person name="Fan W."/>
            <person name="Wang S."/>
            <person name="Wang H."/>
            <person name="Wang A."/>
            <person name="Jiang F."/>
            <person name="Liu H."/>
            <person name="Zhao H."/>
            <person name="Xu D."/>
            <person name="Zhang Y."/>
        </authorList>
    </citation>
    <scope>NUCLEOTIDE SEQUENCE [LARGE SCALE GENOMIC DNA]</scope>
    <source>
        <strain evidence="2">cv. Punajuju</strain>
    </source>
</reference>
<gene>
    <name evidence="1" type="ORF">L2E82_47971</name>
</gene>
<organism evidence="1 2">
    <name type="scientific">Cichorium intybus</name>
    <name type="common">Chicory</name>
    <dbReference type="NCBI Taxonomy" id="13427"/>
    <lineage>
        <taxon>Eukaryota</taxon>
        <taxon>Viridiplantae</taxon>
        <taxon>Streptophyta</taxon>
        <taxon>Embryophyta</taxon>
        <taxon>Tracheophyta</taxon>
        <taxon>Spermatophyta</taxon>
        <taxon>Magnoliopsida</taxon>
        <taxon>eudicotyledons</taxon>
        <taxon>Gunneridae</taxon>
        <taxon>Pentapetalae</taxon>
        <taxon>asterids</taxon>
        <taxon>campanulids</taxon>
        <taxon>Asterales</taxon>
        <taxon>Asteraceae</taxon>
        <taxon>Cichorioideae</taxon>
        <taxon>Cichorieae</taxon>
        <taxon>Cichoriinae</taxon>
        <taxon>Cichorium</taxon>
    </lineage>
</organism>
<sequence>MLKTRPQDYSVTGMSKTPVEKTKTRLPDLNSESFSLTGMSTPNLAAIVAGSYDRISVDVGTWVVYGTSGNLKRVSFSDPKMATRNYRPGSVPGTSGFQSVFKGWIDDHCY</sequence>
<keyword evidence="2" id="KW-1185">Reference proteome</keyword>
<dbReference type="Proteomes" id="UP001055811">
    <property type="component" value="Linkage Group LG09"/>
</dbReference>
<proteinExistence type="predicted"/>